<feature type="compositionally biased region" description="Low complexity" evidence="11">
    <location>
        <begin position="516"/>
        <end position="528"/>
    </location>
</feature>
<evidence type="ECO:0000313" key="14">
    <source>
        <dbReference type="Proteomes" id="UP001205105"/>
    </source>
</evidence>
<comment type="caution">
    <text evidence="13">The sequence shown here is derived from an EMBL/GenBank/DDBJ whole genome shotgun (WGS) entry which is preliminary data.</text>
</comment>
<keyword evidence="14" id="KW-1185">Reference proteome</keyword>
<evidence type="ECO:0000259" key="12">
    <source>
        <dbReference type="Pfam" id="PF03372"/>
    </source>
</evidence>
<protein>
    <recommendedName>
        <fullName evidence="12">Endonuclease/exonuclease/phosphatase domain-containing protein</fullName>
    </recommendedName>
</protein>
<evidence type="ECO:0000256" key="1">
    <source>
        <dbReference type="ARBA" id="ARBA00001936"/>
    </source>
</evidence>
<dbReference type="SUPFAM" id="SSF56219">
    <property type="entry name" value="DNase I-like"/>
    <property type="match status" value="1"/>
</dbReference>
<comment type="cofactor">
    <cofactor evidence="2">
        <name>Mg(2+)</name>
        <dbReference type="ChEBI" id="CHEBI:18420"/>
    </cofactor>
</comment>
<feature type="region of interest" description="Disordered" evidence="11">
    <location>
        <begin position="516"/>
        <end position="540"/>
    </location>
</feature>
<dbReference type="GO" id="GO:0006302">
    <property type="term" value="P:double-strand break repair"/>
    <property type="evidence" value="ECO:0007669"/>
    <property type="project" value="TreeGrafter"/>
</dbReference>
<sequence>MLPQISSQRNSGGVCVPRALRRPPHCAPRAPAQLHNPAAVCLTATASVASPATSFSFSSLGALLGLTAAPWAINRIRKLFGRRGKRRPAMPSAQAGTRATFSVATFNLRGVMDRWQERQPLLRQCLHQMDADVLCFQECLTGEFGQERRLLPPWYHVFPCKAALFNLARSGGVLRWYAHTVERLLEVAPLRRFMVQLPPAVESWREQLRLKGGLFRTIRDLAMAPFFGNSVACRIAEAHEINHSTLVLGDWRAAQRIEFYIGRNGEGVEWQQQDGEEEVVVVPPALSPRSGSRRSRRGSSARSRRNGGSGGGAAGAGAGGVGGSSSGELLAAESGTSVSPAASEAASEASTDGERSVVTGGLGGFKVYVVNAHLDHASAENRQRQALAVCDWMDKEKADCAAIILCGDFNGPPQEPFHAVLRRLGYSSAYKTVHGSEPQGTWPTGIQAPLMDEGDFECLDYVYVWSAPGYDVKVLSAEVHGLEPAAHDKTLYPSDHAAVKATLEVSRKEVLADLQAAQQRVQQQQQQKGRQRGGSPKSSL</sequence>
<dbReference type="InterPro" id="IPR051547">
    <property type="entry name" value="TDP2-like"/>
</dbReference>
<dbReference type="GO" id="GO:0070260">
    <property type="term" value="F:5'-tyrosyl-DNA phosphodiesterase activity"/>
    <property type="evidence" value="ECO:0007669"/>
    <property type="project" value="TreeGrafter"/>
</dbReference>
<name>A0AAD5DVW6_9CHLO</name>
<evidence type="ECO:0000256" key="5">
    <source>
        <dbReference type="ARBA" id="ARBA00022723"/>
    </source>
</evidence>
<keyword evidence="10" id="KW-0539">Nucleus</keyword>
<keyword evidence="6" id="KW-0227">DNA damage</keyword>
<evidence type="ECO:0000256" key="10">
    <source>
        <dbReference type="ARBA" id="ARBA00023242"/>
    </source>
</evidence>
<keyword evidence="8" id="KW-0460">Magnesium</keyword>
<keyword evidence="7" id="KW-0378">Hydrolase</keyword>
<dbReference type="GO" id="GO:0003697">
    <property type="term" value="F:single-stranded DNA binding"/>
    <property type="evidence" value="ECO:0007669"/>
    <property type="project" value="TreeGrafter"/>
</dbReference>
<feature type="domain" description="Endonuclease/exonuclease/phosphatase" evidence="12">
    <location>
        <begin position="104"/>
        <end position="496"/>
    </location>
</feature>
<evidence type="ECO:0000256" key="11">
    <source>
        <dbReference type="SAM" id="MobiDB-lite"/>
    </source>
</evidence>
<dbReference type="GO" id="GO:0005737">
    <property type="term" value="C:cytoplasm"/>
    <property type="evidence" value="ECO:0007669"/>
    <property type="project" value="TreeGrafter"/>
</dbReference>
<dbReference type="EMBL" id="JADXDR010000039">
    <property type="protein sequence ID" value="KAI7843384.1"/>
    <property type="molecule type" value="Genomic_DNA"/>
</dbReference>
<evidence type="ECO:0000256" key="6">
    <source>
        <dbReference type="ARBA" id="ARBA00022763"/>
    </source>
</evidence>
<evidence type="ECO:0000313" key="13">
    <source>
        <dbReference type="EMBL" id="KAI7843384.1"/>
    </source>
</evidence>
<organism evidence="13 14">
    <name type="scientific">Chlorella ohadii</name>
    <dbReference type="NCBI Taxonomy" id="2649997"/>
    <lineage>
        <taxon>Eukaryota</taxon>
        <taxon>Viridiplantae</taxon>
        <taxon>Chlorophyta</taxon>
        <taxon>core chlorophytes</taxon>
        <taxon>Trebouxiophyceae</taxon>
        <taxon>Chlorellales</taxon>
        <taxon>Chlorellaceae</taxon>
        <taxon>Chlorella clade</taxon>
        <taxon>Chlorella</taxon>
    </lineage>
</organism>
<accession>A0AAD5DVW6</accession>
<dbReference type="PANTHER" id="PTHR15822">
    <property type="entry name" value="TRAF AND TNF RECEPTOR-ASSOCIATED PROTEIN"/>
    <property type="match status" value="1"/>
</dbReference>
<feature type="compositionally biased region" description="Gly residues" evidence="11">
    <location>
        <begin position="307"/>
        <end position="325"/>
    </location>
</feature>
<dbReference type="Gene3D" id="3.60.10.10">
    <property type="entry name" value="Endonuclease/exonuclease/phosphatase"/>
    <property type="match status" value="2"/>
</dbReference>
<dbReference type="AlphaFoldDB" id="A0AAD5DVW6"/>
<gene>
    <name evidence="13" type="ORF">COHA_002982</name>
</gene>
<feature type="compositionally biased region" description="Low complexity" evidence="11">
    <location>
        <begin position="326"/>
        <end position="350"/>
    </location>
</feature>
<keyword evidence="5" id="KW-0479">Metal-binding</keyword>
<keyword evidence="9" id="KW-0234">DNA repair</keyword>
<evidence type="ECO:0000256" key="8">
    <source>
        <dbReference type="ARBA" id="ARBA00022842"/>
    </source>
</evidence>
<dbReference type="InterPro" id="IPR036691">
    <property type="entry name" value="Endo/exonu/phosph_ase_sf"/>
</dbReference>
<dbReference type="GO" id="GO:0046872">
    <property type="term" value="F:metal ion binding"/>
    <property type="evidence" value="ECO:0007669"/>
    <property type="project" value="UniProtKB-KW"/>
</dbReference>
<evidence type="ECO:0000256" key="9">
    <source>
        <dbReference type="ARBA" id="ARBA00023204"/>
    </source>
</evidence>
<feature type="compositionally biased region" description="Basic residues" evidence="11">
    <location>
        <begin position="291"/>
        <end position="305"/>
    </location>
</feature>
<proteinExistence type="predicted"/>
<keyword evidence="4" id="KW-0540">Nuclease</keyword>
<comment type="cofactor">
    <cofactor evidence="1">
        <name>Mn(2+)</name>
        <dbReference type="ChEBI" id="CHEBI:29035"/>
    </cofactor>
</comment>
<reference evidence="13" key="1">
    <citation type="submission" date="2020-11" db="EMBL/GenBank/DDBJ databases">
        <title>Chlorella ohadii genome sequencing and assembly.</title>
        <authorList>
            <person name="Murik O."/>
            <person name="Treves H."/>
            <person name="Kedem I."/>
            <person name="Shotland Y."/>
            <person name="Kaplan A."/>
        </authorList>
    </citation>
    <scope>NUCLEOTIDE SEQUENCE</scope>
    <source>
        <strain evidence="13">1</strain>
    </source>
</reference>
<dbReference type="GO" id="GO:0004518">
    <property type="term" value="F:nuclease activity"/>
    <property type="evidence" value="ECO:0007669"/>
    <property type="project" value="UniProtKB-KW"/>
</dbReference>
<dbReference type="PANTHER" id="PTHR15822:SF4">
    <property type="entry name" value="TYROSYL-DNA PHOSPHODIESTERASE 2"/>
    <property type="match status" value="1"/>
</dbReference>
<dbReference type="InterPro" id="IPR005135">
    <property type="entry name" value="Endo/exonuclease/phosphatase"/>
</dbReference>
<evidence type="ECO:0000256" key="3">
    <source>
        <dbReference type="ARBA" id="ARBA00004322"/>
    </source>
</evidence>
<comment type="subcellular location">
    <subcellularLocation>
        <location evidence="3">Nucleus</location>
        <location evidence="3">PML body</location>
    </subcellularLocation>
</comment>
<dbReference type="Pfam" id="PF03372">
    <property type="entry name" value="Exo_endo_phos"/>
    <property type="match status" value="1"/>
</dbReference>
<evidence type="ECO:0000256" key="4">
    <source>
        <dbReference type="ARBA" id="ARBA00022722"/>
    </source>
</evidence>
<dbReference type="Proteomes" id="UP001205105">
    <property type="component" value="Unassembled WGS sequence"/>
</dbReference>
<evidence type="ECO:0000256" key="2">
    <source>
        <dbReference type="ARBA" id="ARBA00001946"/>
    </source>
</evidence>
<evidence type="ECO:0000256" key="7">
    <source>
        <dbReference type="ARBA" id="ARBA00022801"/>
    </source>
</evidence>
<feature type="region of interest" description="Disordered" evidence="11">
    <location>
        <begin position="272"/>
        <end position="355"/>
    </location>
</feature>